<feature type="region of interest" description="Disordered" evidence="2">
    <location>
        <begin position="80"/>
        <end position="104"/>
    </location>
</feature>
<proteinExistence type="predicted"/>
<sequence>MAKKNINKIKSELEEAKAKVIALEAEQKLVEETLQKEIGKIYTQIQFKKDKNLSYEEVLSKLKSELTLVKEEEKEQRLAAKKAREEAKQNEAKTQDFSVENHQN</sequence>
<feature type="compositionally biased region" description="Basic and acidic residues" evidence="2">
    <location>
        <begin position="80"/>
        <end position="94"/>
    </location>
</feature>
<organism evidence="3 4">
    <name type="scientific">Streptococcus anginosus</name>
    <dbReference type="NCBI Taxonomy" id="1328"/>
    <lineage>
        <taxon>Bacteria</taxon>
        <taxon>Bacillati</taxon>
        <taxon>Bacillota</taxon>
        <taxon>Bacilli</taxon>
        <taxon>Lactobacillales</taxon>
        <taxon>Streptococcaceae</taxon>
        <taxon>Streptococcus</taxon>
        <taxon>Streptococcus anginosus group</taxon>
    </lineage>
</organism>
<evidence type="ECO:0000313" key="3">
    <source>
        <dbReference type="EMBL" id="PRT71330.1"/>
    </source>
</evidence>
<evidence type="ECO:0000313" key="4">
    <source>
        <dbReference type="Proteomes" id="UP000238573"/>
    </source>
</evidence>
<protein>
    <submittedName>
        <fullName evidence="3">Uncharacterized protein</fullName>
    </submittedName>
</protein>
<comment type="caution">
    <text evidence="3">The sequence shown here is derived from an EMBL/GenBank/DDBJ whole genome shotgun (WGS) entry which is preliminary data.</text>
</comment>
<reference evidence="3 4" key="1">
    <citation type="journal article" date="1993" name="J. Dent. Res.">
        <title>The isolation and characterization of milleri group streptococci from dental periapical abscesses.</title>
        <authorList>
            <person name="Fisher L.E."/>
            <person name="Russell R.R."/>
        </authorList>
    </citation>
    <scope>NUCLEOTIDE SEQUENCE [LARGE SCALE GENOMIC DNA]</scope>
    <source>
        <strain evidence="3 4">OUP21</strain>
    </source>
</reference>
<feature type="coiled-coil region" evidence="1">
    <location>
        <begin position="6"/>
        <end position="33"/>
    </location>
</feature>
<dbReference type="RefSeq" id="WP_106384122.1">
    <property type="nucleotide sequence ID" value="NZ_JAPAIE010000019.1"/>
</dbReference>
<gene>
    <name evidence="3" type="ORF">C6A27_03700</name>
</gene>
<feature type="compositionally biased region" description="Polar residues" evidence="2">
    <location>
        <begin position="95"/>
        <end position="104"/>
    </location>
</feature>
<dbReference type="EMBL" id="PVSZ01000008">
    <property type="protein sequence ID" value="PRT71330.1"/>
    <property type="molecule type" value="Genomic_DNA"/>
</dbReference>
<name>A0A2T0G5L1_STRAP</name>
<dbReference type="Proteomes" id="UP000238573">
    <property type="component" value="Unassembled WGS sequence"/>
</dbReference>
<evidence type="ECO:0000256" key="1">
    <source>
        <dbReference type="SAM" id="Coils"/>
    </source>
</evidence>
<evidence type="ECO:0000256" key="2">
    <source>
        <dbReference type="SAM" id="MobiDB-lite"/>
    </source>
</evidence>
<accession>A0A2T0G5L1</accession>
<keyword evidence="1" id="KW-0175">Coiled coil</keyword>
<dbReference type="AlphaFoldDB" id="A0A2T0G5L1"/>